<evidence type="ECO:0000313" key="5">
    <source>
        <dbReference type="EMBL" id="NDV36341.1"/>
    </source>
</evidence>
<feature type="compositionally biased region" description="Basic residues" evidence="3">
    <location>
        <begin position="100"/>
        <end position="110"/>
    </location>
</feature>
<comment type="subcellular location">
    <subcellularLocation>
        <location evidence="1">Nucleus</location>
    </subcellularLocation>
</comment>
<dbReference type="AlphaFoldDB" id="A0A6B2LHQ7"/>
<name>A0A6B2LHQ7_9EUKA</name>
<feature type="compositionally biased region" description="Basic and acidic residues" evidence="3">
    <location>
        <begin position="123"/>
        <end position="136"/>
    </location>
</feature>
<proteinExistence type="predicted"/>
<sequence length="204" mass="23242">MPDPEPVPTSRPTGAPTKPLWEQLKAQKEREEAMWMEEEKVLHAPKGLDDDELIFLEEQQDMKAYMREQQQREIEDFTKQVSETVHFNEPSIVDQLLKVKRSKQKKKKSAKPFVKVVPIATKRKAEEDPAPKDLQPKPKKQNTKASNSAGKVSEAEGRKVSAEGSKRGQGDSKSETRSVKELKKEKSEKSKEVVVPSEFTLVDY</sequence>
<reference evidence="5" key="1">
    <citation type="journal article" date="2020" name="J. Eukaryot. Microbiol.">
        <title>De novo Sequencing, Assembly and Annotation of the Transcriptome for the Free-Living Testate Amoeba Arcella intermedia.</title>
        <authorList>
            <person name="Ribeiro G.M."/>
            <person name="Porfirio-Sousa A.L."/>
            <person name="Maurer-Alcala X.X."/>
            <person name="Katz L.A."/>
            <person name="Lahr D.J.G."/>
        </authorList>
    </citation>
    <scope>NUCLEOTIDE SEQUENCE</scope>
</reference>
<dbReference type="PANTHER" id="PTHR13495:SF0">
    <property type="entry name" value="PSME3-INTERACTING PROTEIN"/>
    <property type="match status" value="1"/>
</dbReference>
<feature type="region of interest" description="Disordered" evidence="3">
    <location>
        <begin position="100"/>
        <end position="204"/>
    </location>
</feature>
<keyword evidence="2" id="KW-0539">Nucleus</keyword>
<evidence type="ECO:0000259" key="4">
    <source>
        <dbReference type="Pfam" id="PF10187"/>
    </source>
</evidence>
<protein>
    <recommendedName>
        <fullName evidence="4">FAM192A/Fyv6 N-terminal domain-containing protein</fullName>
    </recommendedName>
</protein>
<feature type="domain" description="FAM192A/Fyv6 N-terminal" evidence="4">
    <location>
        <begin position="15"/>
        <end position="76"/>
    </location>
</feature>
<dbReference type="PANTHER" id="PTHR13495">
    <property type="entry name" value="NEFA-INTERACTING NUCLEAR PROTEIN NIP30"/>
    <property type="match status" value="1"/>
</dbReference>
<evidence type="ECO:0000256" key="1">
    <source>
        <dbReference type="ARBA" id="ARBA00004123"/>
    </source>
</evidence>
<organism evidence="5">
    <name type="scientific">Arcella intermedia</name>
    <dbReference type="NCBI Taxonomy" id="1963864"/>
    <lineage>
        <taxon>Eukaryota</taxon>
        <taxon>Amoebozoa</taxon>
        <taxon>Tubulinea</taxon>
        <taxon>Elardia</taxon>
        <taxon>Arcellinida</taxon>
        <taxon>Sphaerothecina</taxon>
        <taxon>Arcellidae</taxon>
        <taxon>Arcella</taxon>
    </lineage>
</organism>
<evidence type="ECO:0000256" key="2">
    <source>
        <dbReference type="ARBA" id="ARBA00023242"/>
    </source>
</evidence>
<dbReference type="GO" id="GO:0005634">
    <property type="term" value="C:nucleus"/>
    <property type="evidence" value="ECO:0007669"/>
    <property type="project" value="UniProtKB-SubCell"/>
</dbReference>
<evidence type="ECO:0000256" key="3">
    <source>
        <dbReference type="SAM" id="MobiDB-lite"/>
    </source>
</evidence>
<feature type="region of interest" description="Disordered" evidence="3">
    <location>
        <begin position="1"/>
        <end position="21"/>
    </location>
</feature>
<dbReference type="EMBL" id="GIBP01007372">
    <property type="protein sequence ID" value="NDV36341.1"/>
    <property type="molecule type" value="Transcribed_RNA"/>
</dbReference>
<dbReference type="InterPro" id="IPR019331">
    <property type="entry name" value="FAM192A/Fyv6_N"/>
</dbReference>
<dbReference type="Pfam" id="PF10187">
    <property type="entry name" value="FAM192A_Fyv6_N"/>
    <property type="match status" value="1"/>
</dbReference>
<dbReference type="InterPro" id="IPR039845">
    <property type="entry name" value="FAM192A"/>
</dbReference>
<feature type="compositionally biased region" description="Basic and acidic residues" evidence="3">
    <location>
        <begin position="153"/>
        <end position="192"/>
    </location>
</feature>
<accession>A0A6B2LHQ7</accession>